<keyword evidence="3" id="KW-1185">Reference proteome</keyword>
<dbReference type="GO" id="GO:0005802">
    <property type="term" value="C:trans-Golgi network"/>
    <property type="evidence" value="ECO:0007669"/>
    <property type="project" value="TreeGrafter"/>
</dbReference>
<dbReference type="InterPro" id="IPR056457">
    <property type="entry name" value="DOP1_C"/>
</dbReference>
<dbReference type="SUPFAM" id="SSF48371">
    <property type="entry name" value="ARM repeat"/>
    <property type="match status" value="1"/>
</dbReference>
<evidence type="ECO:0000259" key="2">
    <source>
        <dbReference type="Pfam" id="PF24598"/>
    </source>
</evidence>
<dbReference type="InterPro" id="IPR040314">
    <property type="entry name" value="DOP1"/>
</dbReference>
<dbReference type="AlphaFoldDB" id="A0A914EEG8"/>
<name>A0A914EEG8_9BILA</name>
<dbReference type="GO" id="GO:0006895">
    <property type="term" value="P:Golgi to endosome transport"/>
    <property type="evidence" value="ECO:0007669"/>
    <property type="project" value="InterPro"/>
</dbReference>
<feature type="region of interest" description="Disordered" evidence="1">
    <location>
        <begin position="191"/>
        <end position="216"/>
    </location>
</feature>
<accession>A0A914EEG8</accession>
<dbReference type="Pfam" id="PF24598">
    <property type="entry name" value="DOP1_C"/>
    <property type="match status" value="1"/>
</dbReference>
<dbReference type="Proteomes" id="UP000887540">
    <property type="component" value="Unplaced"/>
</dbReference>
<evidence type="ECO:0000313" key="4">
    <source>
        <dbReference type="WBParaSite" id="ACRNAN_scaffold721.g22329.t2"/>
    </source>
</evidence>
<sequence>MPLQGVIMTISDSLKEYNAVKQAKPGSPEKHNIFPTEVSLLELLHGCVKKIAPDELRECWSALNILFTESPLANLPPRAVFLEFIIFSDYVRICSKRQASRNLQDVCQKLTEAINNIVAWQLESTTWLKRTLVVRQDTGQKASDISPTMDVKNLSGSLASSEVNSIKGSTTSLITQNTRLSSFDGISSASQLPLQDKKSSSNIRASLKDGNNNKKDPANSTQALFLLAENLAELIDSICKSEDKEKLLPTLQAVWGNTLPYLRAKSARNARFFLASSQFLASISTFNYMRPVWKKMTLELLLDPAFFKMDMQSLRQWLIVIDNLMSNDKTSFKELLARIPTAPNTSLSSLITSKEQEYEMRAQALKRLAFVVLSSQMDQYSTQLPDIQERLSDSLRLAQVPVVHAQVFTCYRVLLIRMKPFNFVSMWPSMVTELIQVLIQIEQQLSGTSSTVSDDLKGSRDEQWMQLYLSACKLLETLCTLPSGYMAQFQMCHWAFISSLASNFDKDSFVPFTTRMHNLLTAKYGKLSNSEEKFLSASLFGYKTLMNFGELRPFFYALANQHKSLAAGITGTFQENQLRDSNFMNGSQTLKAAISRIEHSLYVDFAEHLQL</sequence>
<dbReference type="GO" id="GO:0005829">
    <property type="term" value="C:cytosol"/>
    <property type="evidence" value="ECO:0007669"/>
    <property type="project" value="GOC"/>
</dbReference>
<dbReference type="InterPro" id="IPR016024">
    <property type="entry name" value="ARM-type_fold"/>
</dbReference>
<protein>
    <recommendedName>
        <fullName evidence="2">DOP1-like C-terminal domain-containing protein</fullName>
    </recommendedName>
</protein>
<organism evidence="3 4">
    <name type="scientific">Acrobeloides nanus</name>
    <dbReference type="NCBI Taxonomy" id="290746"/>
    <lineage>
        <taxon>Eukaryota</taxon>
        <taxon>Metazoa</taxon>
        <taxon>Ecdysozoa</taxon>
        <taxon>Nematoda</taxon>
        <taxon>Chromadorea</taxon>
        <taxon>Rhabditida</taxon>
        <taxon>Tylenchina</taxon>
        <taxon>Cephalobomorpha</taxon>
        <taxon>Cephaloboidea</taxon>
        <taxon>Cephalobidae</taxon>
        <taxon>Acrobeloides</taxon>
    </lineage>
</organism>
<evidence type="ECO:0000313" key="3">
    <source>
        <dbReference type="Proteomes" id="UP000887540"/>
    </source>
</evidence>
<reference evidence="4" key="1">
    <citation type="submission" date="2022-11" db="UniProtKB">
        <authorList>
            <consortium name="WormBaseParasite"/>
        </authorList>
    </citation>
    <scope>IDENTIFICATION</scope>
</reference>
<proteinExistence type="predicted"/>
<dbReference type="PANTHER" id="PTHR14042">
    <property type="entry name" value="DOPEY-RELATED"/>
    <property type="match status" value="1"/>
</dbReference>
<dbReference type="PANTHER" id="PTHR14042:SF24">
    <property type="entry name" value="PROTEIN DOPEY-1 HOMOLOG"/>
    <property type="match status" value="1"/>
</dbReference>
<evidence type="ECO:0000256" key="1">
    <source>
        <dbReference type="SAM" id="MobiDB-lite"/>
    </source>
</evidence>
<dbReference type="WBParaSite" id="ACRNAN_scaffold721.g22329.t2">
    <property type="protein sequence ID" value="ACRNAN_scaffold721.g22329.t2"/>
    <property type="gene ID" value="ACRNAN_scaffold721.g22329"/>
</dbReference>
<feature type="domain" description="DOP1-like C-terminal" evidence="2">
    <location>
        <begin position="211"/>
        <end position="559"/>
    </location>
</feature>
<dbReference type="GO" id="GO:0005768">
    <property type="term" value="C:endosome"/>
    <property type="evidence" value="ECO:0007669"/>
    <property type="project" value="TreeGrafter"/>
</dbReference>